<dbReference type="HOGENOM" id="CLU_1674963_0_0_11"/>
<gene>
    <name evidence="3" type="ordered locus">Corgl_1420</name>
</gene>
<sequence length="157" mass="15460">MSEKDRLDSRRASISIDPAGPPWAPCGESTAAPRARSASSAPSAVRAPVDGLTAARRAQGESRAGGLGIGLTCPQPGSPSGGHARPVSATLVALASAAVGIALAILLILVVGGAIMAVVMRDDSSAPGDQPAVFQTATRAPSDTGAVSGHLCASLRS</sequence>
<dbReference type="EMBL" id="CP002628">
    <property type="protein sequence ID" value="AEB07521.1"/>
    <property type="molecule type" value="Genomic_DNA"/>
</dbReference>
<dbReference type="AlphaFoldDB" id="F2NAR5"/>
<dbReference type="RefSeq" id="WP_013709263.1">
    <property type="nucleotide sequence ID" value="NC_015389.1"/>
</dbReference>
<keyword evidence="2" id="KW-0812">Transmembrane</keyword>
<feature type="compositionally biased region" description="Low complexity" evidence="1">
    <location>
        <begin position="31"/>
        <end position="49"/>
    </location>
</feature>
<protein>
    <submittedName>
        <fullName evidence="3">Uncharacterized protein</fullName>
    </submittedName>
</protein>
<feature type="compositionally biased region" description="Basic and acidic residues" evidence="1">
    <location>
        <begin position="1"/>
        <end position="11"/>
    </location>
</feature>
<proteinExistence type="predicted"/>
<evidence type="ECO:0000313" key="3">
    <source>
        <dbReference type="EMBL" id="AEB07521.1"/>
    </source>
</evidence>
<keyword evidence="2" id="KW-0472">Membrane</keyword>
<organism evidence="3 4">
    <name type="scientific">Coriobacterium glomerans (strain ATCC 49209 / DSM 20642 / JCM 10262 / PW2)</name>
    <dbReference type="NCBI Taxonomy" id="700015"/>
    <lineage>
        <taxon>Bacteria</taxon>
        <taxon>Bacillati</taxon>
        <taxon>Actinomycetota</taxon>
        <taxon>Coriobacteriia</taxon>
        <taxon>Coriobacteriales</taxon>
        <taxon>Coriobacteriaceae</taxon>
        <taxon>Coriobacterium</taxon>
    </lineage>
</organism>
<dbReference type="KEGG" id="cgo:Corgl_1420"/>
<evidence type="ECO:0000313" key="4">
    <source>
        <dbReference type="Proteomes" id="UP000006851"/>
    </source>
</evidence>
<keyword evidence="4" id="KW-1185">Reference proteome</keyword>
<reference evidence="4" key="1">
    <citation type="journal article" date="2013" name="Stand. Genomic Sci.">
        <title>Complete genome sequence of Coriobacterium glomerans type strain (PW2(T)) from the midgut of Pyrrhocoris apterus L. (red soldier bug).</title>
        <authorList>
            <person name="Stackebrandt E."/>
            <person name="Zeytun A."/>
            <person name="Lapidus A."/>
            <person name="Nolan M."/>
            <person name="Lucas S."/>
            <person name="Hammon N."/>
            <person name="Deshpande S."/>
            <person name="Cheng J.F."/>
            <person name="Tapia R."/>
            <person name="Goodwin L.A."/>
            <person name="Pitluck S."/>
            <person name="Liolios K."/>
            <person name="Pagani I."/>
            <person name="Ivanova N."/>
            <person name="Mavromatis K."/>
            <person name="Mikhailova N."/>
            <person name="Huntemann M."/>
            <person name="Pati A."/>
            <person name="Chen A."/>
            <person name="Palaniappan K."/>
            <person name="Chang Y.J."/>
            <person name="Land M."/>
            <person name="Hauser L."/>
            <person name="Rohde M."/>
            <person name="Pukall R."/>
            <person name="Goker M."/>
            <person name="Detter J.C."/>
            <person name="Woyke T."/>
            <person name="Bristow J."/>
            <person name="Eisen J.A."/>
            <person name="Markowitz V."/>
            <person name="Hugenholtz P."/>
            <person name="Kyrpides N.C."/>
            <person name="Klenk H.P."/>
        </authorList>
    </citation>
    <scope>NUCLEOTIDE SEQUENCE</scope>
    <source>
        <strain evidence="4">ATCC 49209 / DSM 20642 / JCM 10262 / PW2</strain>
    </source>
</reference>
<dbReference type="Proteomes" id="UP000006851">
    <property type="component" value="Chromosome"/>
</dbReference>
<evidence type="ECO:0000256" key="1">
    <source>
        <dbReference type="SAM" id="MobiDB-lite"/>
    </source>
</evidence>
<name>F2NAR5_CORGP</name>
<feature type="region of interest" description="Disordered" evidence="1">
    <location>
        <begin position="1"/>
        <end position="84"/>
    </location>
</feature>
<keyword evidence="2" id="KW-1133">Transmembrane helix</keyword>
<feature type="transmembrane region" description="Helical" evidence="2">
    <location>
        <begin position="91"/>
        <end position="119"/>
    </location>
</feature>
<evidence type="ECO:0000256" key="2">
    <source>
        <dbReference type="SAM" id="Phobius"/>
    </source>
</evidence>
<accession>F2NAR5</accession>